<organism evidence="1 2">
    <name type="scientific">Cuscuta campestris</name>
    <dbReference type="NCBI Taxonomy" id="132261"/>
    <lineage>
        <taxon>Eukaryota</taxon>
        <taxon>Viridiplantae</taxon>
        <taxon>Streptophyta</taxon>
        <taxon>Embryophyta</taxon>
        <taxon>Tracheophyta</taxon>
        <taxon>Spermatophyta</taxon>
        <taxon>Magnoliopsida</taxon>
        <taxon>eudicotyledons</taxon>
        <taxon>Gunneridae</taxon>
        <taxon>Pentapetalae</taxon>
        <taxon>asterids</taxon>
        <taxon>lamiids</taxon>
        <taxon>Solanales</taxon>
        <taxon>Convolvulaceae</taxon>
        <taxon>Cuscuteae</taxon>
        <taxon>Cuscuta</taxon>
        <taxon>Cuscuta subgen. Grammica</taxon>
        <taxon>Cuscuta sect. Cleistogrammica</taxon>
    </lineage>
</organism>
<evidence type="ECO:0000313" key="1">
    <source>
        <dbReference type="EMBL" id="VFQ96200.1"/>
    </source>
</evidence>
<evidence type="ECO:0000313" key="2">
    <source>
        <dbReference type="Proteomes" id="UP000595140"/>
    </source>
</evidence>
<accession>A0A484N575</accession>
<reference evidence="1 2" key="1">
    <citation type="submission" date="2018-04" db="EMBL/GenBank/DDBJ databases">
        <authorList>
            <person name="Vogel A."/>
        </authorList>
    </citation>
    <scope>NUCLEOTIDE SEQUENCE [LARGE SCALE GENOMIC DNA]</scope>
</reference>
<dbReference type="EMBL" id="OOIL02005938">
    <property type="protein sequence ID" value="VFQ96200.1"/>
    <property type="molecule type" value="Genomic_DNA"/>
</dbReference>
<keyword evidence="2" id="KW-1185">Reference proteome</keyword>
<dbReference type="Proteomes" id="UP000595140">
    <property type="component" value="Unassembled WGS sequence"/>
</dbReference>
<sequence>MRRSPCLRRFGDRLFRFDDKDNFLRWRGNGVRHRGGAEVEFWHSIQIFPTLRADAVRGLNGMDTNKNNWMCSSAAMVDFSECDSN</sequence>
<proteinExistence type="predicted"/>
<dbReference type="AlphaFoldDB" id="A0A484N575"/>
<protein>
    <submittedName>
        <fullName evidence="1">Uncharacterized protein</fullName>
    </submittedName>
</protein>
<gene>
    <name evidence="1" type="ORF">CCAM_LOCUS37976</name>
</gene>
<name>A0A484N575_9ASTE</name>